<proteinExistence type="predicted"/>
<evidence type="ECO:0008006" key="3">
    <source>
        <dbReference type="Google" id="ProtNLM"/>
    </source>
</evidence>
<dbReference type="PATRIC" id="fig|246787.4.peg.2926"/>
<reference evidence="1 2" key="1">
    <citation type="journal article" date="2015" name="Science">
        <title>Genetic determinants of in vivo fitness and diet responsiveness in multiple human gut Bacteroides.</title>
        <authorList>
            <person name="Wu M."/>
            <person name="McNulty N.P."/>
            <person name="Rodionov D.A."/>
            <person name="Khoroshkin M.S."/>
            <person name="Griffin N.W."/>
            <person name="Cheng J."/>
            <person name="Latreille P."/>
            <person name="Kerstetter R.A."/>
            <person name="Terrapon N."/>
            <person name="Henrissat B."/>
            <person name="Osterman A.L."/>
            <person name="Gordon J.I."/>
        </authorList>
    </citation>
    <scope>NUCLEOTIDE SEQUENCE [LARGE SCALE GENOMIC DNA]</scope>
    <source>
        <strain evidence="1 2">WH2</strain>
    </source>
</reference>
<dbReference type="AlphaFoldDB" id="A0A0P0FR61"/>
<protein>
    <recommendedName>
        <fullName evidence="3">Outer membrane beta-barrel protein</fullName>
    </recommendedName>
</protein>
<dbReference type="EMBL" id="CP012801">
    <property type="protein sequence ID" value="ALJ60073.1"/>
    <property type="molecule type" value="Genomic_DNA"/>
</dbReference>
<dbReference type="Proteomes" id="UP000061809">
    <property type="component" value="Chromosome"/>
</dbReference>
<sequence>MKTFLLTFLFMIGLTVVHGQEKMQFSILGGYEHFKNEAQNKTTGYGIGCEFKYYLLKTLYAVGNFHTGINSEFLPRTAIAEVGEVDFSMRWKTYEYKGGIGIGNDLYCKKAHKIYVQSTFGLSKTKQSVPQIENYRPSVQMCNENIHFLKYALSASLGYNYRIGKSYIIGLDYTGWWIIGAAYRSTCNVKIGFIF</sequence>
<accession>A0A0P0FR61</accession>
<gene>
    <name evidence="1" type="ORF">BcellWH2_02834</name>
</gene>
<name>A0A0P0FR61_9BACE</name>
<dbReference type="KEGG" id="bcel:BcellWH2_02834"/>
<evidence type="ECO:0000313" key="1">
    <source>
        <dbReference type="EMBL" id="ALJ60073.1"/>
    </source>
</evidence>
<organism evidence="1 2">
    <name type="scientific">Bacteroides cellulosilyticus</name>
    <dbReference type="NCBI Taxonomy" id="246787"/>
    <lineage>
        <taxon>Bacteria</taxon>
        <taxon>Pseudomonadati</taxon>
        <taxon>Bacteroidota</taxon>
        <taxon>Bacteroidia</taxon>
        <taxon>Bacteroidales</taxon>
        <taxon>Bacteroidaceae</taxon>
        <taxon>Bacteroides</taxon>
    </lineage>
</organism>
<evidence type="ECO:0000313" key="2">
    <source>
        <dbReference type="Proteomes" id="UP000061809"/>
    </source>
</evidence>